<dbReference type="AlphaFoldDB" id="A0AB34JXQ8"/>
<evidence type="ECO:0008006" key="4">
    <source>
        <dbReference type="Google" id="ProtNLM"/>
    </source>
</evidence>
<protein>
    <recommendedName>
        <fullName evidence="4">Pectin acetylesterase</fullName>
    </recommendedName>
</protein>
<comment type="caution">
    <text evidence="2">The sequence shown here is derived from an EMBL/GenBank/DDBJ whole genome shotgun (WGS) entry which is preliminary data.</text>
</comment>
<organism evidence="2 3">
    <name type="scientific">Prymnesium parvum</name>
    <name type="common">Toxic golden alga</name>
    <dbReference type="NCBI Taxonomy" id="97485"/>
    <lineage>
        <taxon>Eukaryota</taxon>
        <taxon>Haptista</taxon>
        <taxon>Haptophyta</taxon>
        <taxon>Prymnesiophyceae</taxon>
        <taxon>Prymnesiales</taxon>
        <taxon>Prymnesiaceae</taxon>
        <taxon>Prymnesium</taxon>
    </lineage>
</organism>
<evidence type="ECO:0000313" key="2">
    <source>
        <dbReference type="EMBL" id="KAL1525701.1"/>
    </source>
</evidence>
<accession>A0AB34JXQ8</accession>
<dbReference type="InterPro" id="IPR004963">
    <property type="entry name" value="PAE/NOTUM"/>
</dbReference>
<reference evidence="2 3" key="1">
    <citation type="journal article" date="2024" name="Science">
        <title>Giant polyketide synthase enzymes in the biosynthesis of giant marine polyether toxins.</title>
        <authorList>
            <person name="Fallon T.R."/>
            <person name="Shende V.V."/>
            <person name="Wierzbicki I.H."/>
            <person name="Pendleton A.L."/>
            <person name="Watervoot N.F."/>
            <person name="Auber R.P."/>
            <person name="Gonzalez D.J."/>
            <person name="Wisecaver J.H."/>
            <person name="Moore B.S."/>
        </authorList>
    </citation>
    <scope>NUCLEOTIDE SEQUENCE [LARGE SCALE GENOMIC DNA]</scope>
    <source>
        <strain evidence="2 3">12B1</strain>
    </source>
</reference>
<feature type="region of interest" description="Disordered" evidence="1">
    <location>
        <begin position="391"/>
        <end position="418"/>
    </location>
</feature>
<proteinExistence type="predicted"/>
<dbReference type="PANTHER" id="PTHR21562">
    <property type="entry name" value="NOTUM-RELATED"/>
    <property type="match status" value="1"/>
</dbReference>
<gene>
    <name evidence="2" type="ORF">AB1Y20_020547</name>
</gene>
<feature type="compositionally biased region" description="Polar residues" evidence="1">
    <location>
        <begin position="405"/>
        <end position="418"/>
    </location>
</feature>
<sequence>MTLHLIGQELSQQLGAYCLDGSRPGYWYDPPTPRAAHAASNRSWLVFLDGGAWCYDAQDCDSRSRGFRGSSRAFPARYWPYSGPLDKSVAVNPTFAGFHRVLLGYCDGSSFTGERVTPYALGSGAVLHMRGRAVLHALLLHLMRAGMREARQVLFSGGSAGGLGTVFAANWLQAQLPAAKLKVLLVSSFFLHLPAGDAPTCTRGRGAQSKCLPWAVKMQQMCALHNCTPTVRAAGVACDAAGAGAECLLPAASLRSVRPPTFVINSAIDSWQACREGEARGGAVRRLMGVVRASSQLVNVWRRYYRCRYDGTPACSTQQVAHAVRETNGMIGRFVDAVHVSGATSRPGHGAFITSCNEHVAGVSADGFMHYSIDNQTLRDALARWWASDSNSPASEHTRLPCTLTHKSSPDSPNHQCNPSCLRVKMKRRLNQECPCDPGK</sequence>
<dbReference type="Pfam" id="PF03283">
    <property type="entry name" value="PAE"/>
    <property type="match status" value="1"/>
</dbReference>
<evidence type="ECO:0000256" key="1">
    <source>
        <dbReference type="SAM" id="MobiDB-lite"/>
    </source>
</evidence>
<evidence type="ECO:0000313" key="3">
    <source>
        <dbReference type="Proteomes" id="UP001515480"/>
    </source>
</evidence>
<dbReference type="PANTHER" id="PTHR21562:SF67">
    <property type="entry name" value="PECTIN ACETYLESTERASE"/>
    <property type="match status" value="1"/>
</dbReference>
<dbReference type="Proteomes" id="UP001515480">
    <property type="component" value="Unassembled WGS sequence"/>
</dbReference>
<name>A0AB34JXQ8_PRYPA</name>
<dbReference type="GO" id="GO:0016787">
    <property type="term" value="F:hydrolase activity"/>
    <property type="evidence" value="ECO:0007669"/>
    <property type="project" value="InterPro"/>
</dbReference>
<keyword evidence="3" id="KW-1185">Reference proteome</keyword>
<dbReference type="EMBL" id="JBGBPQ010000004">
    <property type="protein sequence ID" value="KAL1525701.1"/>
    <property type="molecule type" value="Genomic_DNA"/>
</dbReference>